<evidence type="ECO:0000313" key="2">
    <source>
        <dbReference type="EMBL" id="ETW76635.1"/>
    </source>
</evidence>
<dbReference type="RefSeq" id="XP_009551521.1">
    <property type="nucleotide sequence ID" value="XM_009553226.1"/>
</dbReference>
<sequence>MLARVSALSVFSVLALAIAGLPVLLLGPQGSAARLSTILRQSQLAARTILPLAAAPAYVSVAPRRSLMRAKAALRRAARVKPYDVCKRSASSVNQKYWRAEHIWEYDTATNINKTHGQAWPVRSEFRGLA</sequence>
<reference evidence="2 3" key="1">
    <citation type="journal article" date="2012" name="New Phytol.">
        <title>Insight into trade-off between wood decay and parasitism from the genome of a fungal forest pathogen.</title>
        <authorList>
            <person name="Olson A."/>
            <person name="Aerts A."/>
            <person name="Asiegbu F."/>
            <person name="Belbahri L."/>
            <person name="Bouzid O."/>
            <person name="Broberg A."/>
            <person name="Canback B."/>
            <person name="Coutinho P.M."/>
            <person name="Cullen D."/>
            <person name="Dalman K."/>
            <person name="Deflorio G."/>
            <person name="van Diepen L.T."/>
            <person name="Dunand C."/>
            <person name="Duplessis S."/>
            <person name="Durling M."/>
            <person name="Gonthier P."/>
            <person name="Grimwood J."/>
            <person name="Fossdal C.G."/>
            <person name="Hansson D."/>
            <person name="Henrissat B."/>
            <person name="Hietala A."/>
            <person name="Himmelstrand K."/>
            <person name="Hoffmeister D."/>
            <person name="Hogberg N."/>
            <person name="James T.Y."/>
            <person name="Karlsson M."/>
            <person name="Kohler A."/>
            <person name="Kues U."/>
            <person name="Lee Y.H."/>
            <person name="Lin Y.C."/>
            <person name="Lind M."/>
            <person name="Lindquist E."/>
            <person name="Lombard V."/>
            <person name="Lucas S."/>
            <person name="Lunden K."/>
            <person name="Morin E."/>
            <person name="Murat C."/>
            <person name="Park J."/>
            <person name="Raffaello T."/>
            <person name="Rouze P."/>
            <person name="Salamov A."/>
            <person name="Schmutz J."/>
            <person name="Solheim H."/>
            <person name="Stahlberg J."/>
            <person name="Velez H."/>
            <person name="de Vries R.P."/>
            <person name="Wiebenga A."/>
            <person name="Woodward S."/>
            <person name="Yakovlev I."/>
            <person name="Garbelotto M."/>
            <person name="Martin F."/>
            <person name="Grigoriev I.V."/>
            <person name="Stenlid J."/>
        </authorList>
    </citation>
    <scope>NUCLEOTIDE SEQUENCE [LARGE SCALE GENOMIC DNA]</scope>
    <source>
        <strain evidence="2 3">TC 32-1</strain>
    </source>
</reference>
<dbReference type="Proteomes" id="UP000030671">
    <property type="component" value="Unassembled WGS sequence"/>
</dbReference>
<keyword evidence="1" id="KW-0812">Transmembrane</keyword>
<dbReference type="EMBL" id="KI925464">
    <property type="protein sequence ID" value="ETW76635.1"/>
    <property type="molecule type" value="Genomic_DNA"/>
</dbReference>
<keyword evidence="1" id="KW-1133">Transmembrane helix</keyword>
<protein>
    <submittedName>
        <fullName evidence="2">Uncharacterized protein</fullName>
    </submittedName>
</protein>
<dbReference type="HOGENOM" id="CLU_1938443_0_0_1"/>
<dbReference type="InParanoid" id="W4JU70"/>
<dbReference type="AlphaFoldDB" id="W4JU70"/>
<organism evidence="2 3">
    <name type="scientific">Heterobasidion irregulare (strain TC 32-1)</name>
    <dbReference type="NCBI Taxonomy" id="747525"/>
    <lineage>
        <taxon>Eukaryota</taxon>
        <taxon>Fungi</taxon>
        <taxon>Dikarya</taxon>
        <taxon>Basidiomycota</taxon>
        <taxon>Agaricomycotina</taxon>
        <taxon>Agaricomycetes</taxon>
        <taxon>Russulales</taxon>
        <taxon>Bondarzewiaceae</taxon>
        <taxon>Heterobasidion</taxon>
        <taxon>Heterobasidion annosum species complex</taxon>
    </lineage>
</organism>
<evidence type="ECO:0000313" key="3">
    <source>
        <dbReference type="Proteomes" id="UP000030671"/>
    </source>
</evidence>
<feature type="transmembrane region" description="Helical" evidence="1">
    <location>
        <begin position="44"/>
        <end position="61"/>
    </location>
</feature>
<dbReference type="KEGG" id="hir:HETIRDRAFT_118867"/>
<keyword evidence="3" id="KW-1185">Reference proteome</keyword>
<keyword evidence="1" id="KW-0472">Membrane</keyword>
<proteinExistence type="predicted"/>
<gene>
    <name evidence="2" type="ORF">HETIRDRAFT_118867</name>
</gene>
<accession>W4JU70</accession>
<evidence type="ECO:0000256" key="1">
    <source>
        <dbReference type="SAM" id="Phobius"/>
    </source>
</evidence>
<dbReference type="GeneID" id="20666614"/>
<name>W4JU70_HETIT</name>